<dbReference type="PANTHER" id="PTHR43591:SF24">
    <property type="entry name" value="2-METHOXY-6-POLYPRENYL-1,4-BENZOQUINOL METHYLASE, MITOCHONDRIAL"/>
    <property type="match status" value="1"/>
</dbReference>
<evidence type="ECO:0000256" key="1">
    <source>
        <dbReference type="SAM" id="MobiDB-lite"/>
    </source>
</evidence>
<dbReference type="InterPro" id="IPR013216">
    <property type="entry name" value="Methyltransf_11"/>
</dbReference>
<evidence type="ECO:0000313" key="3">
    <source>
        <dbReference type="EMBL" id="KUN38061.1"/>
    </source>
</evidence>
<keyword evidence="4" id="KW-1185">Reference proteome</keyword>
<organism evidence="3 4">
    <name type="scientific">Streptomyces longwoodensis</name>
    <dbReference type="NCBI Taxonomy" id="68231"/>
    <lineage>
        <taxon>Bacteria</taxon>
        <taxon>Bacillati</taxon>
        <taxon>Actinomycetota</taxon>
        <taxon>Actinomycetes</taxon>
        <taxon>Kitasatosporales</taxon>
        <taxon>Streptomycetaceae</taxon>
        <taxon>Streptomyces</taxon>
    </lineage>
</organism>
<dbReference type="RefSeq" id="WP_067233370.1">
    <property type="nucleotide sequence ID" value="NZ_JBFAEE010000029.1"/>
</dbReference>
<dbReference type="STRING" id="68231.AQJ30_14415"/>
<name>A0A101QYF6_9ACTN</name>
<feature type="compositionally biased region" description="Basic residues" evidence="1">
    <location>
        <begin position="86"/>
        <end position="101"/>
    </location>
</feature>
<gene>
    <name evidence="3" type="ORF">AQJ30_14415</name>
</gene>
<feature type="region of interest" description="Disordered" evidence="1">
    <location>
        <begin position="74"/>
        <end position="112"/>
    </location>
</feature>
<reference evidence="3 4" key="1">
    <citation type="submission" date="2015-10" db="EMBL/GenBank/DDBJ databases">
        <title>Draft genome sequence of Streptomyces longwoodensis DSM 41677, type strain for the species Streptomyces longwoodensis.</title>
        <authorList>
            <person name="Ruckert C."/>
            <person name="Winkler A."/>
            <person name="Kalinowski J."/>
            <person name="Kampfer P."/>
            <person name="Glaeser S."/>
        </authorList>
    </citation>
    <scope>NUCLEOTIDE SEQUENCE [LARGE SCALE GENOMIC DNA]</scope>
    <source>
        <strain evidence="3 4">DSM 41677</strain>
    </source>
</reference>
<dbReference type="GO" id="GO:0008757">
    <property type="term" value="F:S-adenosylmethionine-dependent methyltransferase activity"/>
    <property type="evidence" value="ECO:0007669"/>
    <property type="project" value="InterPro"/>
</dbReference>
<dbReference type="EMBL" id="LMWS01000017">
    <property type="protein sequence ID" value="KUN38061.1"/>
    <property type="molecule type" value="Genomic_DNA"/>
</dbReference>
<accession>A0A101QYF6</accession>
<dbReference type="GeneID" id="91425794"/>
<dbReference type="Proteomes" id="UP000053271">
    <property type="component" value="Unassembled WGS sequence"/>
</dbReference>
<dbReference type="SUPFAM" id="SSF53335">
    <property type="entry name" value="S-adenosyl-L-methionine-dependent methyltransferases"/>
    <property type="match status" value="1"/>
</dbReference>
<evidence type="ECO:0000313" key="4">
    <source>
        <dbReference type="Proteomes" id="UP000053271"/>
    </source>
</evidence>
<dbReference type="AlphaFoldDB" id="A0A101QYF6"/>
<protein>
    <recommendedName>
        <fullName evidence="2">Methyltransferase type 11 domain-containing protein</fullName>
    </recommendedName>
</protein>
<feature type="domain" description="Methyltransferase type 11" evidence="2">
    <location>
        <begin position="172"/>
        <end position="233"/>
    </location>
</feature>
<proteinExistence type="predicted"/>
<evidence type="ECO:0000259" key="2">
    <source>
        <dbReference type="Pfam" id="PF08241"/>
    </source>
</evidence>
<dbReference type="CDD" id="cd02440">
    <property type="entry name" value="AdoMet_MTases"/>
    <property type="match status" value="1"/>
</dbReference>
<dbReference type="Gene3D" id="3.40.50.150">
    <property type="entry name" value="Vaccinia Virus protein VP39"/>
    <property type="match status" value="1"/>
</dbReference>
<feature type="compositionally biased region" description="Low complexity" evidence="1">
    <location>
        <begin position="75"/>
        <end position="85"/>
    </location>
</feature>
<dbReference type="Pfam" id="PF08241">
    <property type="entry name" value="Methyltransf_11"/>
    <property type="match status" value="1"/>
</dbReference>
<comment type="caution">
    <text evidence="3">The sequence shown here is derived from an EMBL/GenBank/DDBJ whole genome shotgun (WGS) entry which is preliminary data.</text>
</comment>
<sequence>MTLAEPADVQRLLVCPRCHSELAGGPGGLRCTAPECAGRAPGAYPVAGRWPVLVDVEDTVLDRRSVAAAADRLTHPATPTGPRPAAARRHRVPAVRARRSPAGRATGLPRAGRADALPAPLRRLVKPPNRVAARNVDLLLRALPGPAPRLLVVGGATVGNGVSAVYRDPRVRVVAFDLAPSPVTQFVADAHRIPLPTGSVDAVLVQAVLEHVLDPPRVVAEIHRVLRDGGLVYAETPFLQQVHAGAHDFTRFTASGHRWLFRRFEELAAGAVAGPGTQLLWSVDHAVRGVTRSALAGRAARGLLCWLPALDRAVPAAYAEDDASAVYFLGRRRDGGMSAREAVAYYRGAQRGG</sequence>
<dbReference type="PANTHER" id="PTHR43591">
    <property type="entry name" value="METHYLTRANSFERASE"/>
    <property type="match status" value="1"/>
</dbReference>
<dbReference type="InterPro" id="IPR029063">
    <property type="entry name" value="SAM-dependent_MTases_sf"/>
</dbReference>